<accession>A0ABU9J294</accession>
<evidence type="ECO:0000313" key="2">
    <source>
        <dbReference type="EMBL" id="MEL1265364.1"/>
    </source>
</evidence>
<evidence type="ECO:0000256" key="1">
    <source>
        <dbReference type="SAM" id="MobiDB-lite"/>
    </source>
</evidence>
<keyword evidence="3" id="KW-1185">Reference proteome</keyword>
<name>A0ABU9J294_9GAMM</name>
<dbReference type="EMBL" id="JBBWWT010000006">
    <property type="protein sequence ID" value="MEL1265364.1"/>
    <property type="molecule type" value="Genomic_DNA"/>
</dbReference>
<evidence type="ECO:0000313" key="3">
    <source>
        <dbReference type="Proteomes" id="UP001459204"/>
    </source>
</evidence>
<proteinExistence type="predicted"/>
<comment type="caution">
    <text evidence="2">The sequence shown here is derived from an EMBL/GenBank/DDBJ whole genome shotgun (WGS) entry which is preliminary data.</text>
</comment>
<protein>
    <submittedName>
        <fullName evidence="2">Uncharacterized protein</fullName>
    </submittedName>
</protein>
<gene>
    <name evidence="2" type="ORF">AAD027_13455</name>
</gene>
<organism evidence="2 3">
    <name type="scientific">Pseudoxanthomonas putridarboris</name>
    <dbReference type="NCBI Taxonomy" id="752605"/>
    <lineage>
        <taxon>Bacteria</taxon>
        <taxon>Pseudomonadati</taxon>
        <taxon>Pseudomonadota</taxon>
        <taxon>Gammaproteobacteria</taxon>
        <taxon>Lysobacterales</taxon>
        <taxon>Lysobacteraceae</taxon>
        <taxon>Pseudoxanthomonas</taxon>
    </lineage>
</organism>
<sequence>MRIQRRFMMFSLHSDLDEAVHPFASHAIDGGVRSFIEGRFDIHRAACFASIGEGSKPPPRDRRRVGDAGMPLR</sequence>
<reference evidence="2 3" key="1">
    <citation type="submission" date="2024-04" db="EMBL/GenBank/DDBJ databases">
        <title>Draft genome sequence of Pseudoxanthomonas putridarboris WD12.</title>
        <authorList>
            <person name="Oh J."/>
        </authorList>
    </citation>
    <scope>NUCLEOTIDE SEQUENCE [LARGE SCALE GENOMIC DNA]</scope>
    <source>
        <strain evidence="2 3">WD12</strain>
    </source>
</reference>
<feature type="region of interest" description="Disordered" evidence="1">
    <location>
        <begin position="51"/>
        <end position="73"/>
    </location>
</feature>
<dbReference type="RefSeq" id="WP_341726539.1">
    <property type="nucleotide sequence ID" value="NZ_JBBWWT010000006.1"/>
</dbReference>
<dbReference type="Proteomes" id="UP001459204">
    <property type="component" value="Unassembled WGS sequence"/>
</dbReference>